<comment type="caution">
    <text evidence="3">The sequence shown here is derived from an EMBL/GenBank/DDBJ whole genome shotgun (WGS) entry which is preliminary data.</text>
</comment>
<dbReference type="Gene3D" id="3.20.20.140">
    <property type="entry name" value="Metal-dependent hydrolases"/>
    <property type="match status" value="1"/>
</dbReference>
<dbReference type="CDD" id="cd01298">
    <property type="entry name" value="ATZ_TRZ_like"/>
    <property type="match status" value="1"/>
</dbReference>
<dbReference type="RefSeq" id="WP_283830999.1">
    <property type="nucleotide sequence ID" value="NZ_JASJEU010000005.1"/>
</dbReference>
<dbReference type="InterPro" id="IPR011059">
    <property type="entry name" value="Metal-dep_hydrolase_composite"/>
</dbReference>
<gene>
    <name evidence="3" type="ORF">QNJ86_02495</name>
</gene>
<evidence type="ECO:0000259" key="2">
    <source>
        <dbReference type="Pfam" id="PF01979"/>
    </source>
</evidence>
<sequence length="434" mass="47636">MLFADINLLDENLDYQTHRWVGTTEDGLIAYVGDHAPEGGLAAAFGETYYGAGKLLVPAFYNAHAHAPMTLLRGYAENLPLQAWLNDMVWPFEAKMTGEDNYWATLLACAEMARYGVVSFSDMYYHTDERVRAVVESGLKANICESELYFEPKPFSEYACAAKCEEYVKKYHGAANGRILIDYNIHAEYTSNPQTCADIAAVTKEKGLRMHLHASETKSEHEECKQRHNGMTPIQYFESIGVLDSPTTAAHCVWCEPADWDILAERGVFVAANPASNMKLGSGYAPIPAMLERGVNVCLGTDGMASNNNHDMMQDLYLLALLYKGSTNDPSVVTPKQAFSAATRMGALSQGREDCGMVKEGMRADLAVLDVSGPSWAPMTDPLVNLVYAGHGSDVCLTMSDGTVVYRDGTFPTVDVERAKAEVATRTKRIIAEV</sequence>
<feature type="domain" description="Amidohydrolase-related" evidence="2">
    <location>
        <begin position="56"/>
        <end position="405"/>
    </location>
</feature>
<dbReference type="Proteomes" id="UP001232750">
    <property type="component" value="Unassembled WGS sequence"/>
</dbReference>
<dbReference type="SUPFAM" id="SSF51338">
    <property type="entry name" value="Composite domain of metallo-dependent hydrolases"/>
    <property type="match status" value="1"/>
</dbReference>
<proteinExistence type="predicted"/>
<dbReference type="PANTHER" id="PTHR43794">
    <property type="entry name" value="AMINOHYDROLASE SSNA-RELATED"/>
    <property type="match status" value="1"/>
</dbReference>
<evidence type="ECO:0000313" key="4">
    <source>
        <dbReference type="Proteomes" id="UP001232750"/>
    </source>
</evidence>
<keyword evidence="1" id="KW-0378">Hydrolase</keyword>
<dbReference type="InterPro" id="IPR050287">
    <property type="entry name" value="MTA/SAH_deaminase"/>
</dbReference>
<dbReference type="SUPFAM" id="SSF51556">
    <property type="entry name" value="Metallo-dependent hydrolases"/>
    <property type="match status" value="1"/>
</dbReference>
<dbReference type="InterPro" id="IPR032466">
    <property type="entry name" value="Metal_Hydrolase"/>
</dbReference>
<dbReference type="InterPro" id="IPR006680">
    <property type="entry name" value="Amidohydro-rel"/>
</dbReference>
<evidence type="ECO:0000256" key="1">
    <source>
        <dbReference type="ARBA" id="ARBA00022801"/>
    </source>
</evidence>
<evidence type="ECO:0000313" key="3">
    <source>
        <dbReference type="EMBL" id="MDJ1649660.1"/>
    </source>
</evidence>
<dbReference type="PANTHER" id="PTHR43794:SF11">
    <property type="entry name" value="AMIDOHYDROLASE-RELATED DOMAIN-CONTAINING PROTEIN"/>
    <property type="match status" value="1"/>
</dbReference>
<accession>A0ABT7DJG0</accession>
<dbReference type="EMBL" id="JASJEU010000005">
    <property type="protein sequence ID" value="MDJ1649660.1"/>
    <property type="molecule type" value="Genomic_DNA"/>
</dbReference>
<reference evidence="3 4" key="1">
    <citation type="submission" date="2023-05" db="EMBL/GenBank/DDBJ databases">
        <title>Gordonibacter KGMB12511T sp. nov., isolated from faeces of healthy Korean.</title>
        <authorList>
            <person name="Kim H.S."/>
            <person name="Kim J.-S."/>
            <person name="Suh M.K."/>
            <person name="Eom M.K."/>
            <person name="Do H.E."/>
            <person name="Lee J.-S."/>
        </authorList>
    </citation>
    <scope>NUCLEOTIDE SEQUENCE [LARGE SCALE GENOMIC DNA]</scope>
    <source>
        <strain evidence="3 4">KGMB12511</strain>
    </source>
</reference>
<keyword evidence="4" id="KW-1185">Reference proteome</keyword>
<dbReference type="Gene3D" id="2.30.40.10">
    <property type="entry name" value="Urease, subunit C, domain 1"/>
    <property type="match status" value="1"/>
</dbReference>
<dbReference type="Pfam" id="PF01979">
    <property type="entry name" value="Amidohydro_1"/>
    <property type="match status" value="1"/>
</dbReference>
<name>A0ABT7DJG0_9ACTN</name>
<organism evidence="3 4">
    <name type="scientific">Gordonibacter faecis</name>
    <dbReference type="NCBI Taxonomy" id="3047475"/>
    <lineage>
        <taxon>Bacteria</taxon>
        <taxon>Bacillati</taxon>
        <taxon>Actinomycetota</taxon>
        <taxon>Coriobacteriia</taxon>
        <taxon>Eggerthellales</taxon>
        <taxon>Eggerthellaceae</taxon>
        <taxon>Gordonibacter</taxon>
    </lineage>
</organism>
<protein>
    <submittedName>
        <fullName evidence="3">Amidohydrolase</fullName>
    </submittedName>
</protein>